<proteinExistence type="predicted"/>
<dbReference type="InterPro" id="IPR008482">
    <property type="entry name" value="DUF763"/>
</dbReference>
<comment type="caution">
    <text evidence="1">The sequence shown here is derived from an EMBL/GenBank/DDBJ whole genome shotgun (WGS) entry which is preliminary data.</text>
</comment>
<accession>A0A7J3ZKE7</accession>
<dbReference type="AlphaFoldDB" id="A0A7J3ZKE7"/>
<sequence>MSGIAELPLHSGRVPAWMLRYMRRLGQAIVGAIIDLKGPDGLLNGLSDPFWFQAFNNVIGMDWDSSGSTTVVMWVLKEVSLENPELGFAVLGGKGECMKKIPEEVGTVERRLDVDAGRILALSKVSARADSAFLQDGYKLYLHSIVVSESGRMLVIQQGMNEATGLARRYHVDKLSIEEPHSGIAGIFGEALNATARESREARKVYLDILGEGGKHFERMLAESVRMLRGDRTITSFIKSGSEGSRGQDVKAALKLYRPVKPSRSLIEAVERLGENTPRTDLELAMAPGVGPGLVRALALISHLIYRIPTSTRDPVTHPMNPYVYSYAVGGKDRVPYPFNPKVALKAAMTLEEAIKQARLGRKEKLQAISRLKNIIERLEAHEGEQS</sequence>
<dbReference type="Pfam" id="PF05559">
    <property type="entry name" value="DUF763"/>
    <property type="match status" value="1"/>
</dbReference>
<protein>
    <submittedName>
        <fullName evidence="1">DUF763 domain-containing protein</fullName>
    </submittedName>
</protein>
<reference evidence="1" key="1">
    <citation type="journal article" date="2020" name="mSystems">
        <title>Genome- and Community-Level Interaction Insights into Carbon Utilization and Element Cycling Functions of Hydrothermarchaeota in Hydrothermal Sediment.</title>
        <authorList>
            <person name="Zhou Z."/>
            <person name="Liu Y."/>
            <person name="Xu W."/>
            <person name="Pan J."/>
            <person name="Luo Z.H."/>
            <person name="Li M."/>
        </authorList>
    </citation>
    <scope>NUCLEOTIDE SEQUENCE [LARGE SCALE GENOMIC DNA]</scope>
    <source>
        <strain evidence="1">SpSt-1116</strain>
    </source>
</reference>
<organism evidence="1">
    <name type="scientific">Fervidicoccus fontis</name>
    <dbReference type="NCBI Taxonomy" id="683846"/>
    <lineage>
        <taxon>Archaea</taxon>
        <taxon>Thermoproteota</taxon>
        <taxon>Thermoprotei</taxon>
        <taxon>Fervidicoccales</taxon>
        <taxon>Fervidicoccaceae</taxon>
        <taxon>Fervidicoccus</taxon>
    </lineage>
</organism>
<dbReference type="PANTHER" id="PTHR38597:SF1">
    <property type="entry name" value="BLL3834 PROTEIN"/>
    <property type="match status" value="1"/>
</dbReference>
<dbReference type="PANTHER" id="PTHR38597">
    <property type="entry name" value="BLL3834 PROTEIN"/>
    <property type="match status" value="1"/>
</dbReference>
<gene>
    <name evidence="1" type="ORF">ENM78_03785</name>
</gene>
<name>A0A7J3ZKE7_9CREN</name>
<evidence type="ECO:0000313" key="1">
    <source>
        <dbReference type="EMBL" id="HHQ80557.1"/>
    </source>
</evidence>
<dbReference type="EMBL" id="DRZC01000055">
    <property type="protein sequence ID" value="HHQ80557.1"/>
    <property type="molecule type" value="Genomic_DNA"/>
</dbReference>